<evidence type="ECO:0000313" key="1">
    <source>
        <dbReference type="EMBL" id="TEB19682.1"/>
    </source>
</evidence>
<accession>A0A4Y7SE37</accession>
<dbReference type="EMBL" id="QPFP01000012">
    <property type="protein sequence ID" value="TEB33658.1"/>
    <property type="molecule type" value="Genomic_DNA"/>
</dbReference>
<sequence length="96" mass="10216">MAHRTGAARLDLPSTSEFVLLTSPVGYASIAFAVPRSELSRPIYTSCRIESLLRDMSALYGDGGMNGSASDLLGMVGNGRLDQVPSLTLGPWLTTR</sequence>
<dbReference type="EMBL" id="QPFP01000180">
    <property type="protein sequence ID" value="TEB19682.1"/>
    <property type="molecule type" value="Genomic_DNA"/>
</dbReference>
<organism evidence="1 3">
    <name type="scientific">Coprinellus micaceus</name>
    <name type="common">Glistening ink-cap mushroom</name>
    <name type="synonym">Coprinus micaceus</name>
    <dbReference type="NCBI Taxonomy" id="71717"/>
    <lineage>
        <taxon>Eukaryota</taxon>
        <taxon>Fungi</taxon>
        <taxon>Dikarya</taxon>
        <taxon>Basidiomycota</taxon>
        <taxon>Agaricomycotina</taxon>
        <taxon>Agaricomycetes</taxon>
        <taxon>Agaricomycetidae</taxon>
        <taxon>Agaricales</taxon>
        <taxon>Agaricineae</taxon>
        <taxon>Psathyrellaceae</taxon>
        <taxon>Coprinellus</taxon>
    </lineage>
</organism>
<name>A0A4Y7SE37_COPMI</name>
<evidence type="ECO:0000313" key="2">
    <source>
        <dbReference type="EMBL" id="TEB33658.1"/>
    </source>
</evidence>
<proteinExistence type="predicted"/>
<dbReference type="AlphaFoldDB" id="A0A4Y7SE37"/>
<protein>
    <submittedName>
        <fullName evidence="1">Uncharacterized protein</fullName>
    </submittedName>
</protein>
<dbReference type="Proteomes" id="UP000298030">
    <property type="component" value="Unassembled WGS sequence"/>
</dbReference>
<keyword evidence="3" id="KW-1185">Reference proteome</keyword>
<gene>
    <name evidence="2" type="ORF">FA13DRAFT_1730711</name>
    <name evidence="1" type="ORF">FA13DRAFT_1744115</name>
</gene>
<comment type="caution">
    <text evidence="1">The sequence shown here is derived from an EMBL/GenBank/DDBJ whole genome shotgun (WGS) entry which is preliminary data.</text>
</comment>
<reference evidence="1 3" key="1">
    <citation type="journal article" date="2019" name="Nat. Ecol. Evol.">
        <title>Megaphylogeny resolves global patterns of mushroom evolution.</title>
        <authorList>
            <person name="Varga T."/>
            <person name="Krizsan K."/>
            <person name="Foldi C."/>
            <person name="Dima B."/>
            <person name="Sanchez-Garcia M."/>
            <person name="Sanchez-Ramirez S."/>
            <person name="Szollosi G.J."/>
            <person name="Szarkandi J.G."/>
            <person name="Papp V."/>
            <person name="Albert L."/>
            <person name="Andreopoulos W."/>
            <person name="Angelini C."/>
            <person name="Antonin V."/>
            <person name="Barry K.W."/>
            <person name="Bougher N.L."/>
            <person name="Buchanan P."/>
            <person name="Buyck B."/>
            <person name="Bense V."/>
            <person name="Catcheside P."/>
            <person name="Chovatia M."/>
            <person name="Cooper J."/>
            <person name="Damon W."/>
            <person name="Desjardin D."/>
            <person name="Finy P."/>
            <person name="Geml J."/>
            <person name="Haridas S."/>
            <person name="Hughes K."/>
            <person name="Justo A."/>
            <person name="Karasinski D."/>
            <person name="Kautmanova I."/>
            <person name="Kiss B."/>
            <person name="Kocsube S."/>
            <person name="Kotiranta H."/>
            <person name="LaButti K.M."/>
            <person name="Lechner B.E."/>
            <person name="Liimatainen K."/>
            <person name="Lipzen A."/>
            <person name="Lukacs Z."/>
            <person name="Mihaltcheva S."/>
            <person name="Morgado L.N."/>
            <person name="Niskanen T."/>
            <person name="Noordeloos M.E."/>
            <person name="Ohm R.A."/>
            <person name="Ortiz-Santana B."/>
            <person name="Ovrebo C."/>
            <person name="Racz N."/>
            <person name="Riley R."/>
            <person name="Savchenko A."/>
            <person name="Shiryaev A."/>
            <person name="Soop K."/>
            <person name="Spirin V."/>
            <person name="Szebenyi C."/>
            <person name="Tomsovsky M."/>
            <person name="Tulloss R.E."/>
            <person name="Uehling J."/>
            <person name="Grigoriev I.V."/>
            <person name="Vagvolgyi C."/>
            <person name="Papp T."/>
            <person name="Martin F.M."/>
            <person name="Miettinen O."/>
            <person name="Hibbett D.S."/>
            <person name="Nagy L.G."/>
        </authorList>
    </citation>
    <scope>NUCLEOTIDE SEQUENCE [LARGE SCALE GENOMIC DNA]</scope>
    <source>
        <strain evidence="1 3">FP101781</strain>
    </source>
</reference>
<evidence type="ECO:0000313" key="3">
    <source>
        <dbReference type="Proteomes" id="UP000298030"/>
    </source>
</evidence>